<evidence type="ECO:0000313" key="3">
    <source>
        <dbReference type="Proteomes" id="UP000298179"/>
    </source>
</evidence>
<feature type="compositionally biased region" description="Low complexity" evidence="1">
    <location>
        <begin position="336"/>
        <end position="350"/>
    </location>
</feature>
<dbReference type="EMBL" id="SOZD01000006">
    <property type="protein sequence ID" value="TFF19893.1"/>
    <property type="molecule type" value="Genomic_DNA"/>
</dbReference>
<name>A0A4Y8RF93_9HYPH</name>
<feature type="compositionally biased region" description="Low complexity" evidence="1">
    <location>
        <begin position="212"/>
        <end position="223"/>
    </location>
</feature>
<reference evidence="2 3" key="1">
    <citation type="submission" date="2019-03" db="EMBL/GenBank/DDBJ databases">
        <title>Jiella endophytica sp. nov., a novel endophytic bacterium isolated from root of Ficus microcarpa Linn. f.</title>
        <authorList>
            <person name="Tuo L."/>
        </authorList>
    </citation>
    <scope>NUCLEOTIDE SEQUENCE [LARGE SCALE GENOMIC DNA]</scope>
    <source>
        <strain evidence="2 3">CBS5Q-3</strain>
    </source>
</reference>
<feature type="region of interest" description="Disordered" evidence="1">
    <location>
        <begin position="317"/>
        <end position="350"/>
    </location>
</feature>
<feature type="region of interest" description="Disordered" evidence="1">
    <location>
        <begin position="211"/>
        <end position="296"/>
    </location>
</feature>
<sequence length="431" mass="44245">MPRAANPLFRPRLCRSIPGGVTRLAASVVVTALLCGPGAAQSVLKLGGTDAPQSGSDTSCGAAKYHAALAAIRDREYQSIKEAREDAGKPDESLPGHLVFNPIVTPKSGDARRALIAANQLARSQNRPAWLASKDSRWIVGEVGKELGRYLGQEETEYLCGGVPDYLDTMRKYLARAGSDASSLDDLKAAQAAVASDSILATLHALRPVPLPTAAPSSPQAPSEAPPTPAAELRPAVGIAGRDQVAAETPPAAATPATTGATQTALATDAATASDASANAGEDPDLPPLSQPKPITLASDDDRLAALDRLVEAAKQSGALSEDVAAGAETADQGDAAAESPATPDAAAAGANGRPVIARLEELRPLVYGSRPAISDLAARRQLIDSFSSIEVLDYLDHRPAESEDSVPAAIGRTIDAISTAHSQSCGCSKN</sequence>
<evidence type="ECO:0000256" key="1">
    <source>
        <dbReference type="SAM" id="MobiDB-lite"/>
    </source>
</evidence>
<protein>
    <submittedName>
        <fullName evidence="2">Uncharacterized protein</fullName>
    </submittedName>
</protein>
<dbReference type="Proteomes" id="UP000298179">
    <property type="component" value="Unassembled WGS sequence"/>
</dbReference>
<dbReference type="RefSeq" id="WP_134763574.1">
    <property type="nucleotide sequence ID" value="NZ_SOZD01000006.1"/>
</dbReference>
<organism evidence="2 3">
    <name type="scientific">Jiella endophytica</name>
    <dbReference type="NCBI Taxonomy" id="2558362"/>
    <lineage>
        <taxon>Bacteria</taxon>
        <taxon>Pseudomonadati</taxon>
        <taxon>Pseudomonadota</taxon>
        <taxon>Alphaproteobacteria</taxon>
        <taxon>Hyphomicrobiales</taxon>
        <taxon>Aurantimonadaceae</taxon>
        <taxon>Jiella</taxon>
    </lineage>
</organism>
<comment type="caution">
    <text evidence="2">The sequence shown here is derived from an EMBL/GenBank/DDBJ whole genome shotgun (WGS) entry which is preliminary data.</text>
</comment>
<feature type="compositionally biased region" description="Low complexity" evidence="1">
    <location>
        <begin position="246"/>
        <end position="280"/>
    </location>
</feature>
<keyword evidence="3" id="KW-1185">Reference proteome</keyword>
<gene>
    <name evidence="2" type="ORF">E3C22_19740</name>
</gene>
<dbReference type="AlphaFoldDB" id="A0A4Y8RF93"/>
<dbReference type="OrthoDB" id="7906449at2"/>
<proteinExistence type="predicted"/>
<accession>A0A4Y8RF93</accession>
<evidence type="ECO:0000313" key="2">
    <source>
        <dbReference type="EMBL" id="TFF19893.1"/>
    </source>
</evidence>